<dbReference type="Gene3D" id="3.10.450.40">
    <property type="match status" value="2"/>
</dbReference>
<dbReference type="InterPro" id="IPR015800">
    <property type="entry name" value="Cu_amine_oxidase_N2"/>
</dbReference>
<dbReference type="Gene3D" id="2.70.98.20">
    <property type="entry name" value="Copper amine oxidase, catalytic domain"/>
    <property type="match status" value="1"/>
</dbReference>
<name>A0A0D6P3Q3_9PROT</name>
<feature type="domain" description="Copper amine oxidase N2-terminal" evidence="11">
    <location>
        <begin position="22"/>
        <end position="101"/>
    </location>
</feature>
<proteinExistence type="inferred from homology"/>
<dbReference type="SUPFAM" id="SSF49998">
    <property type="entry name" value="Amine oxidase catalytic domain"/>
    <property type="match status" value="1"/>
</dbReference>
<dbReference type="SUPFAM" id="SSF54416">
    <property type="entry name" value="Amine oxidase N-terminal region"/>
    <property type="match status" value="2"/>
</dbReference>
<keyword evidence="5 8" id="KW-0186">Copper</keyword>
<organism evidence="13 14">
    <name type="scientific">Acidisphaera rubrifaciens HS-AP3</name>
    <dbReference type="NCBI Taxonomy" id="1231350"/>
    <lineage>
        <taxon>Bacteria</taxon>
        <taxon>Pseudomonadati</taxon>
        <taxon>Pseudomonadota</taxon>
        <taxon>Alphaproteobacteria</taxon>
        <taxon>Acetobacterales</taxon>
        <taxon>Acetobacteraceae</taxon>
        <taxon>Acidisphaera</taxon>
    </lineage>
</organism>
<dbReference type="InterPro" id="IPR016182">
    <property type="entry name" value="Cu_amine_oxidase_N-reg"/>
</dbReference>
<sequence>MDEQSDVMPASAAQSAVHPPTHPLAPLTPAEFLAAVAGVRADARYGAGIMFETIELCEPDKASVRAWTPGQPVPRRARANVFRLPEGRLWRLIVELPAGTVVGAREVPGARPMIQLEQFLAIEGIVRAHPDFQAACARRGITDMSTVCVDPWSAGSIGRTDEAGMHLAHTFCWLRLREDENFYAHPIEGINAVVDLLRGEVVRVDDYGVVPVPMTEYNYAAQFRDSFRAPLKPLDVVQREGASFTLDGHCLSWDKWSLVVGFNAREALTLHDIRYDGRPVVYRASLAEMVVPYGTPDRGHPRKNVFDIGEYGLGKLANSLRLGCDCLGNIAYLDAHLNTMTGEVMTIEKAICIHEEDAGILWKHWDFRTDRAEVRRGRRLVVSCICTVGNYEYANYWYFRQDGAIEFEMKATGIINTAACPPGAPSKYGTEVAPGVEGHIHQHAFCARLDMAVDGDANSFVECNTHAETPGPANPYGNAFYVAETVLETERAAARRANQETMRYWKVVNSARTNHVGRPVGYRLEPGQVLTPYFTPDSPSGRRSSFVQNHIWVTAFDPEERYPGGEYMNHSDGRGGLPDFIAGDRSIVDADIVLWHVFGLHHLPRTEDFPVQPCISTGFKLMPSGFFDQNPGIDLPPETNAASVLAGDACCHAGHGAG</sequence>
<dbReference type="RefSeq" id="WP_084623208.1">
    <property type="nucleotide sequence ID" value="NZ_BANB01000088.1"/>
</dbReference>
<evidence type="ECO:0000256" key="7">
    <source>
        <dbReference type="PIRSR" id="PIRSR600269-51"/>
    </source>
</evidence>
<evidence type="ECO:0000256" key="3">
    <source>
        <dbReference type="ARBA" id="ARBA00022772"/>
    </source>
</evidence>
<dbReference type="GO" id="GO:0048038">
    <property type="term" value="F:quinone binding"/>
    <property type="evidence" value="ECO:0007669"/>
    <property type="project" value="InterPro"/>
</dbReference>
<keyword evidence="4 8" id="KW-0560">Oxidoreductase</keyword>
<dbReference type="GO" id="GO:0008131">
    <property type="term" value="F:primary methylamine oxidase activity"/>
    <property type="evidence" value="ECO:0007669"/>
    <property type="project" value="InterPro"/>
</dbReference>
<protein>
    <recommendedName>
        <fullName evidence="8">Amine oxidase</fullName>
        <ecNumber evidence="8">1.4.3.-</ecNumber>
    </recommendedName>
</protein>
<evidence type="ECO:0000259" key="10">
    <source>
        <dbReference type="Pfam" id="PF01179"/>
    </source>
</evidence>
<feature type="modified residue" description="2',4',5'-topaquinone" evidence="7">
    <location>
        <position position="391"/>
    </location>
</feature>
<comment type="cofactor">
    <cofactor evidence="8">
        <name>Cu cation</name>
        <dbReference type="ChEBI" id="CHEBI:23378"/>
    </cofactor>
    <text evidence="8">Contains 1 topaquinone per subunit.</text>
</comment>
<dbReference type="EC" id="1.4.3.-" evidence="8"/>
<dbReference type="PANTHER" id="PTHR10638:SF41">
    <property type="entry name" value="AMINE OXIDASE"/>
    <property type="match status" value="1"/>
</dbReference>
<comment type="caution">
    <text evidence="13">The sequence shown here is derived from an EMBL/GenBank/DDBJ whole genome shotgun (WGS) entry which is preliminary data.</text>
</comment>
<evidence type="ECO:0000256" key="9">
    <source>
        <dbReference type="SAM" id="MobiDB-lite"/>
    </source>
</evidence>
<dbReference type="InterPro" id="IPR015798">
    <property type="entry name" value="Cu_amine_oxidase_C"/>
</dbReference>
<dbReference type="Pfam" id="PF02727">
    <property type="entry name" value="Cu_amine_oxidN2"/>
    <property type="match status" value="1"/>
</dbReference>
<dbReference type="GO" id="GO:0005507">
    <property type="term" value="F:copper ion binding"/>
    <property type="evidence" value="ECO:0007669"/>
    <property type="project" value="InterPro"/>
</dbReference>
<evidence type="ECO:0000256" key="8">
    <source>
        <dbReference type="RuleBase" id="RU000672"/>
    </source>
</evidence>
<dbReference type="AlphaFoldDB" id="A0A0D6P3Q3"/>
<feature type="region of interest" description="Disordered" evidence="9">
    <location>
        <begin position="1"/>
        <end position="21"/>
    </location>
</feature>
<dbReference type="EMBL" id="BANB01000088">
    <property type="protein sequence ID" value="GAN76390.1"/>
    <property type="molecule type" value="Genomic_DNA"/>
</dbReference>
<dbReference type="NCBIfam" id="NF008559">
    <property type="entry name" value="PRK11504.1"/>
    <property type="match status" value="1"/>
</dbReference>
<accession>A0A0D6P3Q3</accession>
<dbReference type="InterPro" id="IPR015802">
    <property type="entry name" value="Cu_amine_oxidase_N3"/>
</dbReference>
<evidence type="ECO:0000259" key="12">
    <source>
        <dbReference type="Pfam" id="PF02728"/>
    </source>
</evidence>
<evidence type="ECO:0000256" key="5">
    <source>
        <dbReference type="ARBA" id="ARBA00023008"/>
    </source>
</evidence>
<reference evidence="13 14" key="1">
    <citation type="submission" date="2012-11" db="EMBL/GenBank/DDBJ databases">
        <title>Whole genome sequence of Acidisphaera rubrifaciens HS-AP3.</title>
        <authorList>
            <person name="Azuma Y."/>
            <person name="Higashiura N."/>
            <person name="Hirakawa H."/>
            <person name="Matsushita K."/>
        </authorList>
    </citation>
    <scope>NUCLEOTIDE SEQUENCE [LARGE SCALE GENOMIC DNA]</scope>
    <source>
        <strain evidence="13 14">HS-AP3</strain>
    </source>
</reference>
<evidence type="ECO:0000313" key="13">
    <source>
        <dbReference type="EMBL" id="GAN76390.1"/>
    </source>
</evidence>
<dbReference type="Pfam" id="PF01179">
    <property type="entry name" value="Cu_amine_oxid"/>
    <property type="match status" value="1"/>
</dbReference>
<dbReference type="PROSITE" id="PS01164">
    <property type="entry name" value="COPPER_AMINE_OXID_1"/>
    <property type="match status" value="1"/>
</dbReference>
<comment type="similarity">
    <text evidence="1 8">Belongs to the copper/topaquinone oxidase family.</text>
</comment>
<dbReference type="InterPro" id="IPR000269">
    <property type="entry name" value="Cu_amine_oxidase"/>
</dbReference>
<dbReference type="InterPro" id="IPR036460">
    <property type="entry name" value="Cu_amine_oxidase_C_sf"/>
</dbReference>
<dbReference type="Proteomes" id="UP000032680">
    <property type="component" value="Unassembled WGS sequence"/>
</dbReference>
<evidence type="ECO:0000259" key="11">
    <source>
        <dbReference type="Pfam" id="PF02727"/>
    </source>
</evidence>
<keyword evidence="3 6" id="KW-0801">TPQ</keyword>
<evidence type="ECO:0000256" key="4">
    <source>
        <dbReference type="ARBA" id="ARBA00023002"/>
    </source>
</evidence>
<feature type="domain" description="Copper amine oxidase catalytic" evidence="10">
    <location>
        <begin position="235"/>
        <end position="632"/>
    </location>
</feature>
<dbReference type="InterPro" id="IPR049948">
    <property type="entry name" value="Cu_Am_ox_TPQ-bd"/>
</dbReference>
<evidence type="ECO:0000256" key="2">
    <source>
        <dbReference type="ARBA" id="ARBA00022723"/>
    </source>
</evidence>
<feature type="active site" description="Proton acceptor" evidence="6">
    <location>
        <position position="307"/>
    </location>
</feature>
<comment type="PTM">
    <text evidence="7 8">Topaquinone (TPQ) is generated by copper-dependent autoxidation of a specific tyrosyl residue.</text>
</comment>
<dbReference type="PANTHER" id="PTHR10638">
    <property type="entry name" value="COPPER AMINE OXIDASE"/>
    <property type="match status" value="1"/>
</dbReference>
<dbReference type="Pfam" id="PF02728">
    <property type="entry name" value="Cu_amine_oxidN3"/>
    <property type="match status" value="1"/>
</dbReference>
<feature type="domain" description="Copper amine oxidase N3-terminal" evidence="12">
    <location>
        <begin position="112"/>
        <end position="212"/>
    </location>
</feature>
<dbReference type="GO" id="GO:0009308">
    <property type="term" value="P:amine metabolic process"/>
    <property type="evidence" value="ECO:0007669"/>
    <property type="project" value="UniProtKB-UniRule"/>
</dbReference>
<evidence type="ECO:0000256" key="6">
    <source>
        <dbReference type="PIRSR" id="PIRSR600269-50"/>
    </source>
</evidence>
<feature type="active site" description="Schiff-base intermediate with substrate; via topaquinone" evidence="6">
    <location>
        <position position="391"/>
    </location>
</feature>
<keyword evidence="2 8" id="KW-0479">Metal-binding</keyword>
<evidence type="ECO:0000256" key="1">
    <source>
        <dbReference type="ARBA" id="ARBA00007983"/>
    </source>
</evidence>
<keyword evidence="14" id="KW-1185">Reference proteome</keyword>
<evidence type="ECO:0000313" key="14">
    <source>
        <dbReference type="Proteomes" id="UP000032680"/>
    </source>
</evidence>
<gene>
    <name evidence="13" type="ORF">Asru_0088_13</name>
</gene>